<dbReference type="SUPFAM" id="SSF46894">
    <property type="entry name" value="C-terminal effector domain of the bipartite response regulators"/>
    <property type="match status" value="1"/>
</dbReference>
<feature type="domain" description="HTH luxR-type" evidence="1">
    <location>
        <begin position="708"/>
        <end position="773"/>
    </location>
</feature>
<protein>
    <submittedName>
        <fullName evidence="2">ATP-binding protein</fullName>
    </submittedName>
</protein>
<dbReference type="SUPFAM" id="SSF52540">
    <property type="entry name" value="P-loop containing nucleoside triphosphate hydrolases"/>
    <property type="match status" value="1"/>
</dbReference>
<dbReference type="InterPro" id="IPR049945">
    <property type="entry name" value="AAA_22"/>
</dbReference>
<evidence type="ECO:0000313" key="3">
    <source>
        <dbReference type="Proteomes" id="UP001597023"/>
    </source>
</evidence>
<dbReference type="InterPro" id="IPR016032">
    <property type="entry name" value="Sig_transdc_resp-reg_C-effctor"/>
</dbReference>
<keyword evidence="3" id="KW-1185">Reference proteome</keyword>
<organism evidence="2 3">
    <name type="scientific">Streptomyces flavalbus</name>
    <dbReference type="NCBI Taxonomy" id="2665155"/>
    <lineage>
        <taxon>Bacteria</taxon>
        <taxon>Bacillati</taxon>
        <taxon>Actinomycetota</taxon>
        <taxon>Actinomycetes</taxon>
        <taxon>Kitasatosporales</taxon>
        <taxon>Streptomycetaceae</taxon>
        <taxon>Streptomyces</taxon>
    </lineage>
</organism>
<keyword evidence="2" id="KW-0067">ATP-binding</keyword>
<accession>A0ABW2W9S9</accession>
<dbReference type="PRINTS" id="PR00364">
    <property type="entry name" value="DISEASERSIST"/>
</dbReference>
<dbReference type="PROSITE" id="PS50043">
    <property type="entry name" value="HTH_LUXR_2"/>
    <property type="match status" value="1"/>
</dbReference>
<dbReference type="RefSeq" id="WP_381610682.1">
    <property type="nucleotide sequence ID" value="NZ_JBHTEB010000001.1"/>
</dbReference>
<dbReference type="GO" id="GO:0005524">
    <property type="term" value="F:ATP binding"/>
    <property type="evidence" value="ECO:0007669"/>
    <property type="project" value="UniProtKB-KW"/>
</dbReference>
<dbReference type="InterPro" id="IPR011990">
    <property type="entry name" value="TPR-like_helical_dom_sf"/>
</dbReference>
<reference evidence="3" key="1">
    <citation type="journal article" date="2019" name="Int. J. Syst. Evol. Microbiol.">
        <title>The Global Catalogue of Microorganisms (GCM) 10K type strain sequencing project: providing services to taxonomists for standard genome sequencing and annotation.</title>
        <authorList>
            <consortium name="The Broad Institute Genomics Platform"/>
            <consortium name="The Broad Institute Genome Sequencing Center for Infectious Disease"/>
            <person name="Wu L."/>
            <person name="Ma J."/>
        </authorList>
    </citation>
    <scope>NUCLEOTIDE SEQUENCE [LARGE SCALE GENOMIC DNA]</scope>
    <source>
        <strain evidence="3">CGMCC 4.7400</strain>
    </source>
</reference>
<dbReference type="EMBL" id="JBHTEB010000001">
    <property type="protein sequence ID" value="MFD0316250.1"/>
    <property type="molecule type" value="Genomic_DNA"/>
</dbReference>
<dbReference type="CDD" id="cd06170">
    <property type="entry name" value="LuxR_C_like"/>
    <property type="match status" value="1"/>
</dbReference>
<dbReference type="Pfam" id="PF13401">
    <property type="entry name" value="AAA_22"/>
    <property type="match status" value="1"/>
</dbReference>
<dbReference type="PANTHER" id="PTHR47691">
    <property type="entry name" value="REGULATOR-RELATED"/>
    <property type="match status" value="1"/>
</dbReference>
<dbReference type="InterPro" id="IPR000792">
    <property type="entry name" value="Tscrpt_reg_LuxR_C"/>
</dbReference>
<dbReference type="PANTHER" id="PTHR47691:SF3">
    <property type="entry name" value="HTH-TYPE TRANSCRIPTIONAL REGULATOR RV0890C-RELATED"/>
    <property type="match status" value="1"/>
</dbReference>
<evidence type="ECO:0000313" key="2">
    <source>
        <dbReference type="EMBL" id="MFD0316250.1"/>
    </source>
</evidence>
<sequence length="776" mass="84017">MRAAEPSGRARTGVPADLTPFVGRRGELADVRALLSESRLVTLTGVGGVGKTRLAYQVAATLTRAFRDGVHVVELAGLRDPGLLVETVAAALGLHDPSARLTLDVLADHLGGKRALLVVDNCEHLAPECAATLDTLLRAAPGLRALATSRHVLGLTGEQTYPVAPLPVPAPGHEPTAAELTDCHSAVLFQQRAAAVRPGFRIDPGNAAAVAQLLHRLDGLPLALELAAARLRTLTPRELLDRLDDRFALLTGGSSAAPPRQRSLRELMDWSYDLCSAPERTLWARAAVFAGGFDLEAAEAVCAGPGLSRAAVADLVHALVEKSVLTRCPPGEEDDRARYRMLETVREYGLERLAADGSAYRRRHRDHCLDLARRAQREWFGPGQVPWLTRLRRDHANLRAALDFCLTTPGERDAGRELASLPHHYWISHGALSEGRHWLGRLLETEDGDARVRLVALGTYAYLGVMQGAGAEAVPAVDGYEELAERLQDAPALAWARHHRALLAFFGGAPERGTALLAEAVERHRAAGDLTGVAECTFKRAVVETLLGHTDLALALCQESQTVTAAHGESWIRADALFAEALVRRRTGDRCRADALARDAVRLLRPLGDRWGIALCVEVLAWSAADDADPERAARLLGVLRALWESVGGALFVAPFMRVSHERCERDTRAALSERDFDRAVRWGASLALPEALAYVLEEPAPAAPLPEPYARTSLTRREREVADLVAAGLGNEEIAARLVIARRTAETHVGRVLTKLGLTSRSQVAAWVHERRDAP</sequence>
<dbReference type="Proteomes" id="UP001597023">
    <property type="component" value="Unassembled WGS sequence"/>
</dbReference>
<evidence type="ECO:0000259" key="1">
    <source>
        <dbReference type="PROSITE" id="PS50043"/>
    </source>
</evidence>
<dbReference type="Pfam" id="PF25872">
    <property type="entry name" value="HTH_77"/>
    <property type="match status" value="1"/>
</dbReference>
<dbReference type="InterPro" id="IPR027417">
    <property type="entry name" value="P-loop_NTPase"/>
</dbReference>
<dbReference type="PRINTS" id="PR00038">
    <property type="entry name" value="HTHLUXR"/>
</dbReference>
<dbReference type="Gene3D" id="3.40.50.300">
    <property type="entry name" value="P-loop containing nucleotide triphosphate hydrolases"/>
    <property type="match status" value="1"/>
</dbReference>
<dbReference type="InterPro" id="IPR036388">
    <property type="entry name" value="WH-like_DNA-bd_sf"/>
</dbReference>
<dbReference type="SUPFAM" id="SSF48452">
    <property type="entry name" value="TPR-like"/>
    <property type="match status" value="1"/>
</dbReference>
<gene>
    <name evidence="2" type="ORF">ACFQZ6_18920</name>
</gene>
<dbReference type="Gene3D" id="1.10.10.10">
    <property type="entry name" value="Winged helix-like DNA-binding domain superfamily/Winged helix DNA-binding domain"/>
    <property type="match status" value="1"/>
</dbReference>
<name>A0ABW2W9S9_9ACTN</name>
<dbReference type="InterPro" id="IPR058852">
    <property type="entry name" value="HTH_77"/>
</dbReference>
<dbReference type="Pfam" id="PF00196">
    <property type="entry name" value="GerE"/>
    <property type="match status" value="1"/>
</dbReference>
<dbReference type="Gene3D" id="1.25.40.10">
    <property type="entry name" value="Tetratricopeptide repeat domain"/>
    <property type="match status" value="1"/>
</dbReference>
<keyword evidence="2" id="KW-0547">Nucleotide-binding</keyword>
<dbReference type="SMART" id="SM00421">
    <property type="entry name" value="HTH_LUXR"/>
    <property type="match status" value="1"/>
</dbReference>
<comment type="caution">
    <text evidence="2">The sequence shown here is derived from an EMBL/GenBank/DDBJ whole genome shotgun (WGS) entry which is preliminary data.</text>
</comment>
<proteinExistence type="predicted"/>